<organism evidence="5 6">
    <name type="scientific">Rhizobium giardinii</name>
    <dbReference type="NCBI Taxonomy" id="56731"/>
    <lineage>
        <taxon>Bacteria</taxon>
        <taxon>Pseudomonadati</taxon>
        <taxon>Pseudomonadota</taxon>
        <taxon>Alphaproteobacteria</taxon>
        <taxon>Hyphomicrobiales</taxon>
        <taxon>Rhizobiaceae</taxon>
        <taxon>Rhizobium/Agrobacterium group</taxon>
        <taxon>Rhizobium</taxon>
    </lineage>
</organism>
<proteinExistence type="predicted"/>
<sequence>MTGIRRLAQHLDISIGTVSRALNGRPDVNEETRKRVLEAAAELGYVPNQSGRSLRQGTTNIIGFMMQTGAEITGQGDTFFMSVFDGVQTVFARHRLDLVALLCSSQEDPDDYLRRVVARGFADGLILSATQRHDPRLEFLAKRKIPFATLGRSLTDVGQPWLDLDFEGMAQTAIDRLVERGHQRIAVTRPHDDVNLGYIFVDQAASALEAHGLFLDPDLIFRSTPNEAGGYRIARELLSKKDRPTAILLVNESIAIGFYRGLSEAGLKPGRDIAVIGRHSPQTHFLSPSLTGFELSRRDLGIALAEALLATMPAFSHFYPNAELRKIWHEELIEGESDAFLLPHG</sequence>
<keyword evidence="3" id="KW-0804">Transcription</keyword>
<keyword evidence="6" id="KW-1185">Reference proteome</keyword>
<dbReference type="SUPFAM" id="SSF47413">
    <property type="entry name" value="lambda repressor-like DNA-binding domains"/>
    <property type="match status" value="1"/>
</dbReference>
<dbReference type="RefSeq" id="WP_018328065.1">
    <property type="nucleotide sequence ID" value="NZ_JACHBK010000004.1"/>
</dbReference>
<dbReference type="Gene3D" id="1.10.260.40">
    <property type="entry name" value="lambda repressor-like DNA-binding domains"/>
    <property type="match status" value="1"/>
</dbReference>
<keyword evidence="2 5" id="KW-0238">DNA-binding</keyword>
<dbReference type="InterPro" id="IPR028082">
    <property type="entry name" value="Peripla_BP_I"/>
</dbReference>
<dbReference type="PANTHER" id="PTHR30146:SF109">
    <property type="entry name" value="HTH-TYPE TRANSCRIPTIONAL REGULATOR GALS"/>
    <property type="match status" value="1"/>
</dbReference>
<evidence type="ECO:0000256" key="3">
    <source>
        <dbReference type="ARBA" id="ARBA00023163"/>
    </source>
</evidence>
<dbReference type="InterPro" id="IPR000843">
    <property type="entry name" value="HTH_LacI"/>
</dbReference>
<dbReference type="GO" id="GO:0003700">
    <property type="term" value="F:DNA-binding transcription factor activity"/>
    <property type="evidence" value="ECO:0007669"/>
    <property type="project" value="TreeGrafter"/>
</dbReference>
<dbReference type="EMBL" id="JACHBK010000004">
    <property type="protein sequence ID" value="MBB5535490.1"/>
    <property type="molecule type" value="Genomic_DNA"/>
</dbReference>
<dbReference type="AlphaFoldDB" id="A0A7W8X6R5"/>
<dbReference type="InterPro" id="IPR046335">
    <property type="entry name" value="LacI/GalR-like_sensor"/>
</dbReference>
<dbReference type="Proteomes" id="UP000585507">
    <property type="component" value="Unassembled WGS sequence"/>
</dbReference>
<evidence type="ECO:0000313" key="6">
    <source>
        <dbReference type="Proteomes" id="UP000585507"/>
    </source>
</evidence>
<dbReference type="SMART" id="SM00354">
    <property type="entry name" value="HTH_LACI"/>
    <property type="match status" value="1"/>
</dbReference>
<evidence type="ECO:0000313" key="5">
    <source>
        <dbReference type="EMBL" id="MBB5535490.1"/>
    </source>
</evidence>
<evidence type="ECO:0000256" key="2">
    <source>
        <dbReference type="ARBA" id="ARBA00023125"/>
    </source>
</evidence>
<dbReference type="GO" id="GO:0000976">
    <property type="term" value="F:transcription cis-regulatory region binding"/>
    <property type="evidence" value="ECO:0007669"/>
    <property type="project" value="TreeGrafter"/>
</dbReference>
<name>A0A7W8X6R5_9HYPH</name>
<gene>
    <name evidence="5" type="ORF">GGD55_002184</name>
</gene>
<feature type="domain" description="HTH lacI-type" evidence="4">
    <location>
        <begin position="2"/>
        <end position="56"/>
    </location>
</feature>
<dbReference type="PROSITE" id="PS50932">
    <property type="entry name" value="HTH_LACI_2"/>
    <property type="match status" value="1"/>
</dbReference>
<dbReference type="Gene3D" id="3.40.50.2300">
    <property type="match status" value="2"/>
</dbReference>
<reference evidence="5 6" key="1">
    <citation type="submission" date="2020-08" db="EMBL/GenBank/DDBJ databases">
        <title>Genomic Encyclopedia of Type Strains, Phase IV (KMG-V): Genome sequencing to study the core and pangenomes of soil and plant-associated prokaryotes.</title>
        <authorList>
            <person name="Whitman W."/>
        </authorList>
    </citation>
    <scope>NUCLEOTIDE SEQUENCE [LARGE SCALE GENOMIC DNA]</scope>
    <source>
        <strain evidence="5 6">SEMIA 4084</strain>
    </source>
</reference>
<dbReference type="Pfam" id="PF00356">
    <property type="entry name" value="LacI"/>
    <property type="match status" value="1"/>
</dbReference>
<dbReference type="CDD" id="cd01392">
    <property type="entry name" value="HTH_LacI"/>
    <property type="match status" value="1"/>
</dbReference>
<keyword evidence="1" id="KW-0805">Transcription regulation</keyword>
<evidence type="ECO:0000256" key="1">
    <source>
        <dbReference type="ARBA" id="ARBA00023015"/>
    </source>
</evidence>
<dbReference type="SUPFAM" id="SSF53822">
    <property type="entry name" value="Periplasmic binding protein-like I"/>
    <property type="match status" value="1"/>
</dbReference>
<dbReference type="InterPro" id="IPR010982">
    <property type="entry name" value="Lambda_DNA-bd_dom_sf"/>
</dbReference>
<comment type="caution">
    <text evidence="5">The sequence shown here is derived from an EMBL/GenBank/DDBJ whole genome shotgun (WGS) entry which is preliminary data.</text>
</comment>
<dbReference type="CDD" id="cd20010">
    <property type="entry name" value="PBP1_AglR-like"/>
    <property type="match status" value="1"/>
</dbReference>
<protein>
    <submittedName>
        <fullName evidence="5">DNA-binding LacI/PurR family transcriptional regulator</fullName>
    </submittedName>
</protein>
<evidence type="ECO:0000259" key="4">
    <source>
        <dbReference type="PROSITE" id="PS50932"/>
    </source>
</evidence>
<dbReference type="PANTHER" id="PTHR30146">
    <property type="entry name" value="LACI-RELATED TRANSCRIPTIONAL REPRESSOR"/>
    <property type="match status" value="1"/>
</dbReference>
<accession>A0A7W8X6R5</accession>
<dbReference type="Pfam" id="PF13377">
    <property type="entry name" value="Peripla_BP_3"/>
    <property type="match status" value="1"/>
</dbReference>